<evidence type="ECO:0000313" key="1">
    <source>
        <dbReference type="EMBL" id="GGV90125.1"/>
    </source>
</evidence>
<comment type="caution">
    <text evidence="1">The sequence shown here is derived from an EMBL/GenBank/DDBJ whole genome shotgun (WGS) entry which is preliminary data.</text>
</comment>
<proteinExistence type="predicted"/>
<organism evidence="1 2">
    <name type="scientific">Streptomyces gelaticus</name>
    <dbReference type="NCBI Taxonomy" id="285446"/>
    <lineage>
        <taxon>Bacteria</taxon>
        <taxon>Bacillati</taxon>
        <taxon>Actinomycetota</taxon>
        <taxon>Actinomycetes</taxon>
        <taxon>Kitasatosporales</taxon>
        <taxon>Streptomycetaceae</taxon>
        <taxon>Streptomyces</taxon>
    </lineage>
</organism>
<protein>
    <submittedName>
        <fullName evidence="1">Uncharacterized protein</fullName>
    </submittedName>
</protein>
<sequence length="127" mass="14041">MPDQQPVPSVTRVFWCERVIYRTVETDEIAKVSRHLALDPSEAIRFIRLNVRALVTGLPPRERHRALSWVDGGGCIGAIGALHRGEPCGFSLSWGDAWIEWTVRPQLAVHVDDAGDDAVLPTPCEGC</sequence>
<keyword evidence="2" id="KW-1185">Reference proteome</keyword>
<reference evidence="2" key="1">
    <citation type="journal article" date="2019" name="Int. J. Syst. Evol. Microbiol.">
        <title>The Global Catalogue of Microorganisms (GCM) 10K type strain sequencing project: providing services to taxonomists for standard genome sequencing and annotation.</title>
        <authorList>
            <consortium name="The Broad Institute Genomics Platform"/>
            <consortium name="The Broad Institute Genome Sequencing Center for Infectious Disease"/>
            <person name="Wu L."/>
            <person name="Ma J."/>
        </authorList>
    </citation>
    <scope>NUCLEOTIDE SEQUENCE [LARGE SCALE GENOMIC DNA]</scope>
    <source>
        <strain evidence="2">JCM 4376</strain>
    </source>
</reference>
<accession>A0ABQ2W5X3</accession>
<dbReference type="EMBL" id="BMTF01000016">
    <property type="protein sequence ID" value="GGV90125.1"/>
    <property type="molecule type" value="Genomic_DNA"/>
</dbReference>
<dbReference type="Proteomes" id="UP000660675">
    <property type="component" value="Unassembled WGS sequence"/>
</dbReference>
<dbReference type="RefSeq" id="WP_189545604.1">
    <property type="nucleotide sequence ID" value="NZ_BMTF01000016.1"/>
</dbReference>
<gene>
    <name evidence="1" type="ORF">GCM10015535_45430</name>
</gene>
<name>A0ABQ2W5X3_9ACTN</name>
<evidence type="ECO:0000313" key="2">
    <source>
        <dbReference type="Proteomes" id="UP000660675"/>
    </source>
</evidence>